<sequence length="423" mass="45048">MSTSSGSGRRLSVRRGSVSAGDAFGLHADINDDPNRSGSSRLTIVRVGDQLPPSISPISAYPHTTHPHTPATRSLRRANAPQERLSFAFTSFGGSGSQPSSPTSPRPPALPSPRASPRASPTSSPRLRPSSPSGRAGSGFGRSSLSADQLVALARDTTQNIRSAQTPGITLVADDVYLPFLHRSAEVSALIGSAPTARLFSLLAQTIRGGTDTFDADPRTWSYTTLVRWLTAVDRDEANDSDWVGKARRCVVAHSELIWERMKGALGVPPDLDHPDHPDSDAILINIEPLSPAPQNDLQDIGEEDEADGADAPLSPSPSSSIHGLRISTDDGQFRQHDGDYDDDDDHPYDPVGDRVPGNPIFPSNFARLALGPTLSANNPSLRARHRVLPVPRAWSYDARTKGNFEYALTVGSGSSIGIGGVE</sequence>
<proteinExistence type="predicted"/>
<keyword evidence="2" id="KW-1185">Reference proteome</keyword>
<dbReference type="Proteomes" id="UP000790377">
    <property type="component" value="Unassembled WGS sequence"/>
</dbReference>
<organism evidence="1 2">
    <name type="scientific">Hygrophoropsis aurantiaca</name>
    <dbReference type="NCBI Taxonomy" id="72124"/>
    <lineage>
        <taxon>Eukaryota</taxon>
        <taxon>Fungi</taxon>
        <taxon>Dikarya</taxon>
        <taxon>Basidiomycota</taxon>
        <taxon>Agaricomycotina</taxon>
        <taxon>Agaricomycetes</taxon>
        <taxon>Agaricomycetidae</taxon>
        <taxon>Boletales</taxon>
        <taxon>Coniophorineae</taxon>
        <taxon>Hygrophoropsidaceae</taxon>
        <taxon>Hygrophoropsis</taxon>
    </lineage>
</organism>
<reference evidence="1" key="1">
    <citation type="journal article" date="2021" name="New Phytol.">
        <title>Evolutionary innovations through gain and loss of genes in the ectomycorrhizal Boletales.</title>
        <authorList>
            <person name="Wu G."/>
            <person name="Miyauchi S."/>
            <person name="Morin E."/>
            <person name="Kuo A."/>
            <person name="Drula E."/>
            <person name="Varga T."/>
            <person name="Kohler A."/>
            <person name="Feng B."/>
            <person name="Cao Y."/>
            <person name="Lipzen A."/>
            <person name="Daum C."/>
            <person name="Hundley H."/>
            <person name="Pangilinan J."/>
            <person name="Johnson J."/>
            <person name="Barry K."/>
            <person name="LaButti K."/>
            <person name="Ng V."/>
            <person name="Ahrendt S."/>
            <person name="Min B."/>
            <person name="Choi I.G."/>
            <person name="Park H."/>
            <person name="Plett J.M."/>
            <person name="Magnuson J."/>
            <person name="Spatafora J.W."/>
            <person name="Nagy L.G."/>
            <person name="Henrissat B."/>
            <person name="Grigoriev I.V."/>
            <person name="Yang Z.L."/>
            <person name="Xu J."/>
            <person name="Martin F.M."/>
        </authorList>
    </citation>
    <scope>NUCLEOTIDE SEQUENCE</scope>
    <source>
        <strain evidence="1">ATCC 28755</strain>
    </source>
</reference>
<name>A0ACB8AKY3_9AGAM</name>
<comment type="caution">
    <text evidence="1">The sequence shown here is derived from an EMBL/GenBank/DDBJ whole genome shotgun (WGS) entry which is preliminary data.</text>
</comment>
<evidence type="ECO:0000313" key="1">
    <source>
        <dbReference type="EMBL" id="KAH7913865.1"/>
    </source>
</evidence>
<dbReference type="EMBL" id="MU267623">
    <property type="protein sequence ID" value="KAH7913865.1"/>
    <property type="molecule type" value="Genomic_DNA"/>
</dbReference>
<protein>
    <submittedName>
        <fullName evidence="1">Uncharacterized protein</fullName>
    </submittedName>
</protein>
<accession>A0ACB8AKY3</accession>
<gene>
    <name evidence="1" type="ORF">BJ138DRAFT_1099152</name>
</gene>
<evidence type="ECO:0000313" key="2">
    <source>
        <dbReference type="Proteomes" id="UP000790377"/>
    </source>
</evidence>